<sequence length="279" mass="31008">MAEVTELFLLEDDDDDEEEIDFHEEGEGEETLIHSSYWSNSSFEDDEDEIITLTPIFSPDPDPIPPPDASAGGLRIAGSDSDSDPGINLARDPELCWDCLRFDEFDPGAVSDDLFDWEEVDDRSRPVEWDISIVGEGDDLGGEEEEEMVGEGPLDFDLMDRSEFEVLFGHFADHDGPVRGGPPPAARSAVEGIPSVAVEEEEGEAVCAVCKEGMEGKARRMPCSHRYHGECILPWLAVRNTCPVCRFELPTDDPEYEGQRAERSAASGRYDLEMLFPEI</sequence>
<dbReference type="InterPro" id="IPR013083">
    <property type="entry name" value="Znf_RING/FYVE/PHD"/>
</dbReference>
<dbReference type="EMBL" id="JANAVB010023000">
    <property type="protein sequence ID" value="KAJ6823311.1"/>
    <property type="molecule type" value="Genomic_DNA"/>
</dbReference>
<accession>A0AAX6DSL2</accession>
<evidence type="ECO:0000313" key="14">
    <source>
        <dbReference type="Proteomes" id="UP001140949"/>
    </source>
</evidence>
<keyword evidence="5 8" id="KW-0863">Zinc-finger</keyword>
<dbReference type="Pfam" id="PF13639">
    <property type="entry name" value="zf-RING_2"/>
    <property type="match status" value="1"/>
</dbReference>
<protein>
    <recommendedName>
        <fullName evidence="2">RING-type E3 ubiquitin transferase</fullName>
        <ecNumber evidence="2">2.3.2.27</ecNumber>
    </recommendedName>
</protein>
<keyword evidence="3" id="KW-0808">Transferase</keyword>
<feature type="compositionally biased region" description="Pro residues" evidence="9">
    <location>
        <begin position="58"/>
        <end position="68"/>
    </location>
</feature>
<evidence type="ECO:0000256" key="4">
    <source>
        <dbReference type="ARBA" id="ARBA00022723"/>
    </source>
</evidence>
<dbReference type="EMBL" id="JANAVB010042138">
    <property type="protein sequence ID" value="KAJ6794754.1"/>
    <property type="molecule type" value="Genomic_DNA"/>
</dbReference>
<dbReference type="SUPFAM" id="SSF57850">
    <property type="entry name" value="RING/U-box"/>
    <property type="match status" value="1"/>
</dbReference>
<reference evidence="11" key="2">
    <citation type="submission" date="2023-04" db="EMBL/GenBank/DDBJ databases">
        <authorList>
            <person name="Bruccoleri R.E."/>
            <person name="Oakeley E.J."/>
            <person name="Faust A.-M."/>
            <person name="Dessus-Babus S."/>
            <person name="Altorfer M."/>
            <person name="Burckhardt D."/>
            <person name="Oertli M."/>
            <person name="Naumann U."/>
            <person name="Petersen F."/>
            <person name="Wong J."/>
        </authorList>
    </citation>
    <scope>NUCLEOTIDE SEQUENCE</scope>
    <source>
        <strain evidence="11">GSM-AAB239-AS_SAM_17_03QT</strain>
        <tissue evidence="11">Leaf</tissue>
    </source>
</reference>
<keyword evidence="6" id="KW-0833">Ubl conjugation pathway</keyword>
<dbReference type="GO" id="GO:0005737">
    <property type="term" value="C:cytoplasm"/>
    <property type="evidence" value="ECO:0007669"/>
    <property type="project" value="TreeGrafter"/>
</dbReference>
<dbReference type="EC" id="2.3.2.27" evidence="2"/>
<evidence type="ECO:0000256" key="7">
    <source>
        <dbReference type="ARBA" id="ARBA00022833"/>
    </source>
</evidence>
<dbReference type="GO" id="GO:0016567">
    <property type="term" value="P:protein ubiquitination"/>
    <property type="evidence" value="ECO:0007669"/>
    <property type="project" value="TreeGrafter"/>
</dbReference>
<evidence type="ECO:0000256" key="1">
    <source>
        <dbReference type="ARBA" id="ARBA00000900"/>
    </source>
</evidence>
<evidence type="ECO:0000256" key="6">
    <source>
        <dbReference type="ARBA" id="ARBA00022786"/>
    </source>
</evidence>
<reference evidence="11" key="1">
    <citation type="journal article" date="2023" name="GigaByte">
        <title>Genome assembly of the bearded iris, Iris pallida Lam.</title>
        <authorList>
            <person name="Bruccoleri R.E."/>
            <person name="Oakeley E.J."/>
            <person name="Faust A.M.E."/>
            <person name="Altorfer M."/>
            <person name="Dessus-Babus S."/>
            <person name="Burckhardt D."/>
            <person name="Oertli M."/>
            <person name="Naumann U."/>
            <person name="Petersen F."/>
            <person name="Wong J."/>
        </authorList>
    </citation>
    <scope>NUCLEOTIDE SEQUENCE</scope>
    <source>
        <strain evidence="11">GSM-AAB239-AS_SAM_17_03QT</strain>
    </source>
</reference>
<keyword evidence="14" id="KW-1185">Reference proteome</keyword>
<evidence type="ECO:0000313" key="12">
    <source>
        <dbReference type="EMBL" id="KAJ6813328.1"/>
    </source>
</evidence>
<gene>
    <name evidence="12" type="ORF">M6B38_143470</name>
    <name evidence="11" type="ORF">M6B38_230605</name>
    <name evidence="13" type="ORF">M6B38_383855</name>
</gene>
<dbReference type="InterPro" id="IPR001841">
    <property type="entry name" value="Znf_RING"/>
</dbReference>
<dbReference type="EMBL" id="JANAVB010030420">
    <property type="protein sequence ID" value="KAJ6813328.1"/>
    <property type="molecule type" value="Genomic_DNA"/>
</dbReference>
<name>A0AAX6DSL2_IRIPA</name>
<evidence type="ECO:0000256" key="5">
    <source>
        <dbReference type="ARBA" id="ARBA00022771"/>
    </source>
</evidence>
<dbReference type="GO" id="GO:0008270">
    <property type="term" value="F:zinc ion binding"/>
    <property type="evidence" value="ECO:0007669"/>
    <property type="project" value="UniProtKB-KW"/>
</dbReference>
<dbReference type="AlphaFoldDB" id="A0AAX6DSL2"/>
<comment type="catalytic activity">
    <reaction evidence="1">
        <text>S-ubiquitinyl-[E2 ubiquitin-conjugating enzyme]-L-cysteine + [acceptor protein]-L-lysine = [E2 ubiquitin-conjugating enzyme]-L-cysteine + N(6)-ubiquitinyl-[acceptor protein]-L-lysine.</text>
        <dbReference type="EC" id="2.3.2.27"/>
    </reaction>
</comment>
<evidence type="ECO:0000256" key="9">
    <source>
        <dbReference type="SAM" id="MobiDB-lite"/>
    </source>
</evidence>
<evidence type="ECO:0000256" key="2">
    <source>
        <dbReference type="ARBA" id="ARBA00012483"/>
    </source>
</evidence>
<dbReference type="FunFam" id="3.30.40.10:FF:000127">
    <property type="entry name" value="E3 ubiquitin-protein ligase RNF181"/>
    <property type="match status" value="1"/>
</dbReference>
<organism evidence="11 14">
    <name type="scientific">Iris pallida</name>
    <name type="common">Sweet iris</name>
    <dbReference type="NCBI Taxonomy" id="29817"/>
    <lineage>
        <taxon>Eukaryota</taxon>
        <taxon>Viridiplantae</taxon>
        <taxon>Streptophyta</taxon>
        <taxon>Embryophyta</taxon>
        <taxon>Tracheophyta</taxon>
        <taxon>Spermatophyta</taxon>
        <taxon>Magnoliopsida</taxon>
        <taxon>Liliopsida</taxon>
        <taxon>Asparagales</taxon>
        <taxon>Iridaceae</taxon>
        <taxon>Iridoideae</taxon>
        <taxon>Irideae</taxon>
        <taxon>Iris</taxon>
    </lineage>
</organism>
<evidence type="ECO:0000313" key="11">
    <source>
        <dbReference type="EMBL" id="KAJ6794754.1"/>
    </source>
</evidence>
<dbReference type="PROSITE" id="PS50089">
    <property type="entry name" value="ZF_RING_2"/>
    <property type="match status" value="1"/>
</dbReference>
<evidence type="ECO:0000256" key="8">
    <source>
        <dbReference type="PROSITE-ProRule" id="PRU00175"/>
    </source>
</evidence>
<dbReference type="Proteomes" id="UP001140949">
    <property type="component" value="Unassembled WGS sequence"/>
</dbReference>
<feature type="region of interest" description="Disordered" evidence="9">
    <location>
        <begin position="55"/>
        <end position="84"/>
    </location>
</feature>
<comment type="caution">
    <text evidence="11">The sequence shown here is derived from an EMBL/GenBank/DDBJ whole genome shotgun (WGS) entry which is preliminary data.</text>
</comment>
<dbReference type="GO" id="GO:0061630">
    <property type="term" value="F:ubiquitin protein ligase activity"/>
    <property type="evidence" value="ECO:0007669"/>
    <property type="project" value="UniProtKB-EC"/>
</dbReference>
<dbReference type="PANTHER" id="PTHR15710:SF217">
    <property type="entry name" value="E3 UBIQUITIN-PROTEIN LIGASE RDUF2"/>
    <property type="match status" value="1"/>
</dbReference>
<proteinExistence type="predicted"/>
<dbReference type="SMART" id="SM00184">
    <property type="entry name" value="RING"/>
    <property type="match status" value="1"/>
</dbReference>
<keyword evidence="4" id="KW-0479">Metal-binding</keyword>
<dbReference type="PANTHER" id="PTHR15710">
    <property type="entry name" value="E3 UBIQUITIN-PROTEIN LIGASE PRAJA"/>
    <property type="match status" value="1"/>
</dbReference>
<evidence type="ECO:0000256" key="3">
    <source>
        <dbReference type="ARBA" id="ARBA00022679"/>
    </source>
</evidence>
<dbReference type="Gene3D" id="3.30.40.10">
    <property type="entry name" value="Zinc/RING finger domain, C3HC4 (zinc finger)"/>
    <property type="match status" value="1"/>
</dbReference>
<keyword evidence="7" id="KW-0862">Zinc</keyword>
<evidence type="ECO:0000259" key="10">
    <source>
        <dbReference type="PROSITE" id="PS50089"/>
    </source>
</evidence>
<evidence type="ECO:0000313" key="13">
    <source>
        <dbReference type="EMBL" id="KAJ6823311.1"/>
    </source>
</evidence>
<feature type="domain" description="RING-type" evidence="10">
    <location>
        <begin position="207"/>
        <end position="246"/>
    </location>
</feature>